<protein>
    <submittedName>
        <fullName evidence="1">Uncharacterized protein</fullName>
    </submittedName>
</protein>
<dbReference type="AlphaFoldDB" id="A0A0H3ZKC1"/>
<proteinExistence type="predicted"/>
<accession>A0A0H3ZKC1</accession>
<sequence>MIAISFKHFKYSCTLFGLKMFWTERRASATDQGIFQRWHGKGTNQN</sequence>
<name>A0A0H3ZKC1_9VIBR</name>
<reference evidence="1" key="1">
    <citation type="journal article" date="2015" name="MBio">
        <title>Eco-Evolutionary Dynamics of Episomes among Ecologically Cohesive Bacterial Populations.</title>
        <authorList>
            <person name="Xue H."/>
            <person name="Cordero O.X."/>
            <person name="Camas F.M."/>
            <person name="Trimble W."/>
            <person name="Meyer F."/>
            <person name="Guglielmini J."/>
            <person name="Rocha E.P."/>
            <person name="Polz M.F."/>
        </authorList>
    </citation>
    <scope>NUCLEOTIDE SEQUENCE</scope>
    <source>
        <strain evidence="1">FF_112</strain>
    </source>
</reference>
<organism evidence="1">
    <name type="scientific">Vibrio tasmaniensis</name>
    <dbReference type="NCBI Taxonomy" id="212663"/>
    <lineage>
        <taxon>Bacteria</taxon>
        <taxon>Pseudomonadati</taxon>
        <taxon>Pseudomonadota</taxon>
        <taxon>Gammaproteobacteria</taxon>
        <taxon>Vibrionales</taxon>
        <taxon>Vibrionaceae</taxon>
        <taxon>Vibrio</taxon>
    </lineage>
</organism>
<evidence type="ECO:0000313" key="1">
    <source>
        <dbReference type="EMBL" id="AKN36473.1"/>
    </source>
</evidence>
<dbReference type="EMBL" id="KP795492">
    <property type="protein sequence ID" value="AKN36473.1"/>
    <property type="molecule type" value="Genomic_DNA"/>
</dbReference>